<dbReference type="GO" id="GO:0020037">
    <property type="term" value="F:heme binding"/>
    <property type="evidence" value="ECO:0007669"/>
    <property type="project" value="InterPro"/>
</dbReference>
<dbReference type="AlphaFoldDB" id="A0A365XRU3"/>
<feature type="compositionally biased region" description="Low complexity" evidence="5">
    <location>
        <begin position="31"/>
        <end position="43"/>
    </location>
</feature>
<dbReference type="RefSeq" id="WP_113617811.1">
    <property type="nucleotide sequence ID" value="NZ_QFFJ01000002.1"/>
</dbReference>
<keyword evidence="3 4" id="KW-0408">Iron</keyword>
<protein>
    <submittedName>
        <fullName evidence="8">Cytochrome C</fullName>
    </submittedName>
</protein>
<dbReference type="OrthoDB" id="2827525at2"/>
<evidence type="ECO:0000256" key="5">
    <source>
        <dbReference type="SAM" id="MobiDB-lite"/>
    </source>
</evidence>
<proteinExistence type="predicted"/>
<dbReference type="Pfam" id="PF00034">
    <property type="entry name" value="Cytochrom_C"/>
    <property type="match status" value="1"/>
</dbReference>
<dbReference type="PROSITE" id="PS51007">
    <property type="entry name" value="CYTC"/>
    <property type="match status" value="1"/>
</dbReference>
<evidence type="ECO:0000313" key="8">
    <source>
        <dbReference type="EMBL" id="RBL89067.1"/>
    </source>
</evidence>
<accession>A0A365XRU3</accession>
<keyword evidence="1 4" id="KW-0349">Heme</keyword>
<dbReference type="EMBL" id="QFFJ01000002">
    <property type="protein sequence ID" value="RBL89067.1"/>
    <property type="molecule type" value="Genomic_DNA"/>
</dbReference>
<feature type="chain" id="PRO_5016993266" evidence="6">
    <location>
        <begin position="30"/>
        <end position="165"/>
    </location>
</feature>
<sequence length="165" mass="17881">MKKQAMFLTAIAAVALLVYSCGSGTPPPAADAPAADSSMTAPAQASSQTPTDETKGMGKFAEVKLTDPLDQTMVTSGKSTYEVKCAACHKLSGEKLVGPGWKGVTERRKPEWIMNFVTNTDEMIDKDPAAQAMLQECMVRMPNQHLTDDEARHLLEYMRANDGKK</sequence>
<keyword evidence="9" id="KW-1185">Reference proteome</keyword>
<dbReference type="SUPFAM" id="SSF46626">
    <property type="entry name" value="Cytochrome c"/>
    <property type="match status" value="1"/>
</dbReference>
<evidence type="ECO:0000259" key="7">
    <source>
        <dbReference type="PROSITE" id="PS51007"/>
    </source>
</evidence>
<keyword evidence="2 4" id="KW-0479">Metal-binding</keyword>
<organism evidence="8 9">
    <name type="scientific">Chitinophaga flava</name>
    <dbReference type="NCBI Taxonomy" id="2259036"/>
    <lineage>
        <taxon>Bacteria</taxon>
        <taxon>Pseudomonadati</taxon>
        <taxon>Bacteroidota</taxon>
        <taxon>Chitinophagia</taxon>
        <taxon>Chitinophagales</taxon>
        <taxon>Chitinophagaceae</taxon>
        <taxon>Chitinophaga</taxon>
    </lineage>
</organism>
<keyword evidence="6" id="KW-0732">Signal</keyword>
<comment type="caution">
    <text evidence="8">The sequence shown here is derived from an EMBL/GenBank/DDBJ whole genome shotgun (WGS) entry which is preliminary data.</text>
</comment>
<dbReference type="GO" id="GO:0009055">
    <property type="term" value="F:electron transfer activity"/>
    <property type="evidence" value="ECO:0007669"/>
    <property type="project" value="InterPro"/>
</dbReference>
<dbReference type="InterPro" id="IPR009056">
    <property type="entry name" value="Cyt_c-like_dom"/>
</dbReference>
<evidence type="ECO:0000256" key="3">
    <source>
        <dbReference type="ARBA" id="ARBA00023004"/>
    </source>
</evidence>
<dbReference type="GO" id="GO:0046872">
    <property type="term" value="F:metal ion binding"/>
    <property type="evidence" value="ECO:0007669"/>
    <property type="project" value="UniProtKB-KW"/>
</dbReference>
<gene>
    <name evidence="8" type="ORF">DF182_21250</name>
</gene>
<name>A0A365XRU3_9BACT</name>
<dbReference type="Gene3D" id="1.10.760.10">
    <property type="entry name" value="Cytochrome c-like domain"/>
    <property type="match status" value="1"/>
</dbReference>
<dbReference type="PROSITE" id="PS51257">
    <property type="entry name" value="PROKAR_LIPOPROTEIN"/>
    <property type="match status" value="1"/>
</dbReference>
<evidence type="ECO:0000313" key="9">
    <source>
        <dbReference type="Proteomes" id="UP000253410"/>
    </source>
</evidence>
<evidence type="ECO:0000256" key="4">
    <source>
        <dbReference type="PROSITE-ProRule" id="PRU00433"/>
    </source>
</evidence>
<feature type="signal peptide" evidence="6">
    <location>
        <begin position="1"/>
        <end position="29"/>
    </location>
</feature>
<dbReference type="InterPro" id="IPR036909">
    <property type="entry name" value="Cyt_c-like_dom_sf"/>
</dbReference>
<dbReference type="Proteomes" id="UP000253410">
    <property type="component" value="Unassembled WGS sequence"/>
</dbReference>
<evidence type="ECO:0000256" key="2">
    <source>
        <dbReference type="ARBA" id="ARBA00022723"/>
    </source>
</evidence>
<feature type="domain" description="Cytochrome c" evidence="7">
    <location>
        <begin position="72"/>
        <end position="162"/>
    </location>
</feature>
<feature type="region of interest" description="Disordered" evidence="5">
    <location>
        <begin position="27"/>
        <end position="56"/>
    </location>
</feature>
<reference evidence="8 9" key="1">
    <citation type="submission" date="2018-05" db="EMBL/GenBank/DDBJ databases">
        <title>Chitinophaga sp. K3CV102501T nov., isolated from isolated from a monsoon evergreen broad-leaved forest soil.</title>
        <authorList>
            <person name="Lv Y."/>
        </authorList>
    </citation>
    <scope>NUCLEOTIDE SEQUENCE [LARGE SCALE GENOMIC DNA]</scope>
    <source>
        <strain evidence="8 9">GDMCC 1.1325</strain>
    </source>
</reference>
<evidence type="ECO:0000256" key="6">
    <source>
        <dbReference type="SAM" id="SignalP"/>
    </source>
</evidence>
<evidence type="ECO:0000256" key="1">
    <source>
        <dbReference type="ARBA" id="ARBA00022617"/>
    </source>
</evidence>